<dbReference type="SUPFAM" id="SSF52540">
    <property type="entry name" value="P-loop containing nucleoside triphosphate hydrolases"/>
    <property type="match status" value="1"/>
</dbReference>
<dbReference type="InterPro" id="IPR003439">
    <property type="entry name" value="ABC_transporter-like_ATP-bd"/>
</dbReference>
<dbReference type="InterPro" id="IPR036640">
    <property type="entry name" value="ABC1_TM_sf"/>
</dbReference>
<dbReference type="InterPro" id="IPR027417">
    <property type="entry name" value="P-loop_NTPase"/>
</dbReference>
<comment type="caution">
    <text evidence="12">The sequence shown here is derived from an EMBL/GenBank/DDBJ whole genome shotgun (WGS) entry which is preliminary data.</text>
</comment>
<evidence type="ECO:0000256" key="6">
    <source>
        <dbReference type="ARBA" id="ARBA00022840"/>
    </source>
</evidence>
<dbReference type="EMBL" id="WSSB01000006">
    <property type="protein sequence ID" value="MXR37039.1"/>
    <property type="molecule type" value="Genomic_DNA"/>
</dbReference>
<dbReference type="GO" id="GO:0005524">
    <property type="term" value="F:ATP binding"/>
    <property type="evidence" value="ECO:0007669"/>
    <property type="project" value="UniProtKB-KW"/>
</dbReference>
<evidence type="ECO:0000256" key="1">
    <source>
        <dbReference type="ARBA" id="ARBA00004651"/>
    </source>
</evidence>
<dbReference type="InterPro" id="IPR050835">
    <property type="entry name" value="ABC_transporter_sub-D"/>
</dbReference>
<evidence type="ECO:0000256" key="7">
    <source>
        <dbReference type="ARBA" id="ARBA00022989"/>
    </source>
</evidence>
<dbReference type="SUPFAM" id="SSF90123">
    <property type="entry name" value="ABC transporter transmembrane region"/>
    <property type="match status" value="1"/>
</dbReference>
<evidence type="ECO:0000256" key="8">
    <source>
        <dbReference type="ARBA" id="ARBA00023136"/>
    </source>
</evidence>
<evidence type="ECO:0000256" key="5">
    <source>
        <dbReference type="ARBA" id="ARBA00022741"/>
    </source>
</evidence>
<evidence type="ECO:0000256" key="2">
    <source>
        <dbReference type="ARBA" id="ARBA00022448"/>
    </source>
</evidence>
<dbReference type="InterPro" id="IPR003593">
    <property type="entry name" value="AAA+_ATPase"/>
</dbReference>
<feature type="transmembrane region" description="Helical" evidence="9">
    <location>
        <begin position="97"/>
        <end position="122"/>
    </location>
</feature>
<dbReference type="PANTHER" id="PTHR11384:SF59">
    <property type="entry name" value="LYSOSOMAL COBALAMIN TRANSPORTER ABCD4"/>
    <property type="match status" value="1"/>
</dbReference>
<keyword evidence="4 9" id="KW-0812">Transmembrane</keyword>
<gene>
    <name evidence="12" type="ORF">GQF02_08645</name>
</gene>
<dbReference type="Gene3D" id="3.40.50.300">
    <property type="entry name" value="P-loop containing nucleotide triphosphate hydrolases"/>
    <property type="match status" value="1"/>
</dbReference>
<feature type="domain" description="ABC transmembrane type-1" evidence="11">
    <location>
        <begin position="60"/>
        <end position="358"/>
    </location>
</feature>
<feature type="transmembrane region" description="Helical" evidence="9">
    <location>
        <begin position="211"/>
        <end position="231"/>
    </location>
</feature>
<dbReference type="PANTHER" id="PTHR11384">
    <property type="entry name" value="ATP-BINDING CASSETTE, SUB-FAMILY D MEMBER"/>
    <property type="match status" value="1"/>
</dbReference>
<dbReference type="Pfam" id="PF06472">
    <property type="entry name" value="ABC_membrane_2"/>
    <property type="match status" value="1"/>
</dbReference>
<proteinExistence type="predicted"/>
<name>A0A845BLE0_9NEIS</name>
<dbReference type="GO" id="GO:0005886">
    <property type="term" value="C:plasma membrane"/>
    <property type="evidence" value="ECO:0007669"/>
    <property type="project" value="UniProtKB-SubCell"/>
</dbReference>
<keyword evidence="7 9" id="KW-1133">Transmembrane helix</keyword>
<dbReference type="RefSeq" id="WP_160796402.1">
    <property type="nucleotide sequence ID" value="NZ_WSSB01000006.1"/>
</dbReference>
<sequence length="590" mass="66839">MNWSQELINSSLWLLKAYSITLIIALLAGWALVRFSGWGRQFWRLSGDFFSIRHNPRPTLLLLAILFFTLFGVRMSVLFSQWYNQMYASLQKLDERLFWVAMWSFAVLASVHIVRALTSFYLNQSFTLHWRQWLNERLLSGWLDKQAYFRSQYLETPADNPDQRLQQDVTSFAAMSLSLSMGVIDALVSTIEFTIILWGLSGVLNLFGTEIPRGMVFVVYVYVIIATVFAFKIGRPLIRLNFLNEKLNADYRYSLVRLREYGESVAFYRGEGVEGDKLRSRFSGIIGNAWAIVYRSLKFQGFNFIISQTAAVFPFIIQAQRFFSKQITLGDMVQTAQAFGQLQDNLSFFRSAYDDFAGYRAVLDRLTGFVDAIEQADSLPSPQISTRGDVLTLSALNIQTPQGRILLGDANLTIKPGEPLLIRGRSGSGKTTLLRAIAGLWPYCEGHIIRPEGRSIFLSQKPYLPQGTLRDALYYPSAAEAGDEAAKILALVQLGHLSSRLDENEEWAHILSLGEQQRLAFGRLLLARPQSAFLDEATSAMDEGLEHTMYALVRERLPQTVLISVGHRSTLNSHHAHQLELLGEGRWQLA</sequence>
<evidence type="ECO:0000256" key="3">
    <source>
        <dbReference type="ARBA" id="ARBA00022475"/>
    </source>
</evidence>
<dbReference type="GO" id="GO:0140359">
    <property type="term" value="F:ABC-type transporter activity"/>
    <property type="evidence" value="ECO:0007669"/>
    <property type="project" value="InterPro"/>
</dbReference>
<evidence type="ECO:0000313" key="13">
    <source>
        <dbReference type="Proteomes" id="UP000467214"/>
    </source>
</evidence>
<feature type="transmembrane region" description="Helical" evidence="9">
    <location>
        <begin position="12"/>
        <end position="33"/>
    </location>
</feature>
<keyword evidence="8 9" id="KW-0472">Membrane</keyword>
<dbReference type="AlphaFoldDB" id="A0A845BLE0"/>
<dbReference type="Proteomes" id="UP000467214">
    <property type="component" value="Unassembled WGS sequence"/>
</dbReference>
<dbReference type="CDD" id="cd03223">
    <property type="entry name" value="ABCD_peroxisomal_ALDP"/>
    <property type="match status" value="1"/>
</dbReference>
<feature type="transmembrane region" description="Helical" evidence="9">
    <location>
        <begin position="59"/>
        <end position="77"/>
    </location>
</feature>
<dbReference type="GO" id="GO:0016887">
    <property type="term" value="F:ATP hydrolysis activity"/>
    <property type="evidence" value="ECO:0007669"/>
    <property type="project" value="InterPro"/>
</dbReference>
<dbReference type="PROSITE" id="PS00211">
    <property type="entry name" value="ABC_TRANSPORTER_1"/>
    <property type="match status" value="1"/>
</dbReference>
<dbReference type="InterPro" id="IPR011527">
    <property type="entry name" value="ABC1_TM_dom"/>
</dbReference>
<organism evidence="12 13">
    <name type="scientific">Craterilacuibacter sinensis</name>
    <dbReference type="NCBI Taxonomy" id="2686017"/>
    <lineage>
        <taxon>Bacteria</taxon>
        <taxon>Pseudomonadati</taxon>
        <taxon>Pseudomonadota</taxon>
        <taxon>Betaproteobacteria</taxon>
        <taxon>Neisseriales</taxon>
        <taxon>Neisseriaceae</taxon>
        <taxon>Craterilacuibacter</taxon>
    </lineage>
</organism>
<keyword evidence="2" id="KW-0813">Transport</keyword>
<dbReference type="Pfam" id="PF00005">
    <property type="entry name" value="ABC_tran"/>
    <property type="match status" value="1"/>
</dbReference>
<keyword evidence="6 12" id="KW-0067">ATP-binding</keyword>
<evidence type="ECO:0000313" key="12">
    <source>
        <dbReference type="EMBL" id="MXR37039.1"/>
    </source>
</evidence>
<dbReference type="PROSITE" id="PS50893">
    <property type="entry name" value="ABC_TRANSPORTER_2"/>
    <property type="match status" value="1"/>
</dbReference>
<dbReference type="SMART" id="SM00382">
    <property type="entry name" value="AAA"/>
    <property type="match status" value="1"/>
</dbReference>
<evidence type="ECO:0000256" key="4">
    <source>
        <dbReference type="ARBA" id="ARBA00022692"/>
    </source>
</evidence>
<evidence type="ECO:0000259" key="10">
    <source>
        <dbReference type="PROSITE" id="PS50893"/>
    </source>
</evidence>
<comment type="subcellular location">
    <subcellularLocation>
        <location evidence="1">Cell membrane</location>
        <topology evidence="1">Multi-pass membrane protein</topology>
    </subcellularLocation>
</comment>
<feature type="transmembrane region" description="Helical" evidence="9">
    <location>
        <begin position="172"/>
        <end position="199"/>
    </location>
</feature>
<dbReference type="Gene3D" id="1.20.1560.10">
    <property type="entry name" value="ABC transporter type 1, transmembrane domain"/>
    <property type="match status" value="1"/>
</dbReference>
<keyword evidence="5" id="KW-0547">Nucleotide-binding</keyword>
<dbReference type="InterPro" id="IPR017871">
    <property type="entry name" value="ABC_transporter-like_CS"/>
</dbReference>
<accession>A0A845BLE0</accession>
<keyword evidence="13" id="KW-1185">Reference proteome</keyword>
<reference evidence="12 13" key="1">
    <citation type="submission" date="2019-12" db="EMBL/GenBank/DDBJ databases">
        <title>Neisseriaceae gen. nov. sp. Genome sequencing and assembly.</title>
        <authorList>
            <person name="Liu Z."/>
            <person name="Li A."/>
        </authorList>
    </citation>
    <scope>NUCLEOTIDE SEQUENCE [LARGE SCALE GENOMIC DNA]</scope>
    <source>
        <strain evidence="12 13">B2N2-7</strain>
    </source>
</reference>
<feature type="domain" description="ABC transporter" evidence="10">
    <location>
        <begin position="391"/>
        <end position="589"/>
    </location>
</feature>
<evidence type="ECO:0000259" key="11">
    <source>
        <dbReference type="PROSITE" id="PS50929"/>
    </source>
</evidence>
<keyword evidence="3" id="KW-1003">Cell membrane</keyword>
<evidence type="ECO:0000256" key="9">
    <source>
        <dbReference type="SAM" id="Phobius"/>
    </source>
</evidence>
<dbReference type="PROSITE" id="PS50929">
    <property type="entry name" value="ABC_TM1F"/>
    <property type="match status" value="1"/>
</dbReference>
<protein>
    <submittedName>
        <fullName evidence="12">ATP-binding cassette domain-containing protein</fullName>
    </submittedName>
</protein>